<evidence type="ECO:0000313" key="3">
    <source>
        <dbReference type="EMBL" id="CRG91551.1"/>
    </source>
</evidence>
<keyword evidence="4" id="KW-1185">Reference proteome</keyword>
<dbReference type="InterPro" id="IPR011021">
    <property type="entry name" value="Arrestin-like_N"/>
</dbReference>
<evidence type="ECO:0000256" key="1">
    <source>
        <dbReference type="SAM" id="MobiDB-lite"/>
    </source>
</evidence>
<dbReference type="Pfam" id="PF00339">
    <property type="entry name" value="Arrestin_N"/>
    <property type="match status" value="1"/>
</dbReference>
<dbReference type="GO" id="GO:0030674">
    <property type="term" value="F:protein-macromolecule adaptor activity"/>
    <property type="evidence" value="ECO:0007669"/>
    <property type="project" value="TreeGrafter"/>
</dbReference>
<accession>A0A0U1M939</accession>
<dbReference type="PANTHER" id="PTHR11188:SF166">
    <property type="entry name" value="ARRESTIN (OR S-ANTIGEN), N-TERMINAL DOMAIN PROTEIN (AFU_ORTHOLOGUE AFUA_7G02050)"/>
    <property type="match status" value="1"/>
</dbReference>
<feature type="compositionally biased region" description="Polar residues" evidence="1">
    <location>
        <begin position="567"/>
        <end position="580"/>
    </location>
</feature>
<name>A0A0U1M939_TALIS</name>
<protein>
    <recommendedName>
        <fullName evidence="2">Arrestin-like N-terminal domain-containing protein</fullName>
    </recommendedName>
</protein>
<dbReference type="SUPFAM" id="SSF81296">
    <property type="entry name" value="E set domains"/>
    <property type="match status" value="1"/>
</dbReference>
<feature type="compositionally biased region" description="Polar residues" evidence="1">
    <location>
        <begin position="470"/>
        <end position="482"/>
    </location>
</feature>
<proteinExistence type="predicted"/>
<dbReference type="InterPro" id="IPR014756">
    <property type="entry name" value="Ig_E-set"/>
</dbReference>
<dbReference type="STRING" id="28573.A0A0U1M939"/>
<dbReference type="InterPro" id="IPR014752">
    <property type="entry name" value="Arrestin-like_C"/>
</dbReference>
<dbReference type="Gene3D" id="2.60.40.640">
    <property type="match status" value="1"/>
</dbReference>
<dbReference type="OrthoDB" id="3365616at2759"/>
<dbReference type="CDD" id="cd22952">
    <property type="entry name" value="ART10-like"/>
    <property type="match status" value="1"/>
</dbReference>
<reference evidence="3 4" key="1">
    <citation type="submission" date="2015-04" db="EMBL/GenBank/DDBJ databases">
        <authorList>
            <person name="Syromyatnikov M.Y."/>
            <person name="Popov V.N."/>
        </authorList>
    </citation>
    <scope>NUCLEOTIDE SEQUENCE [LARGE SCALE GENOMIC DNA]</scope>
    <source>
        <strain evidence="3">WF-38-12</strain>
    </source>
</reference>
<feature type="region of interest" description="Disordered" evidence="1">
    <location>
        <begin position="401"/>
        <end position="594"/>
    </location>
</feature>
<dbReference type="PANTHER" id="PTHR11188">
    <property type="entry name" value="ARRESTIN DOMAIN CONTAINING PROTEIN"/>
    <property type="match status" value="1"/>
</dbReference>
<dbReference type="GO" id="GO:0031625">
    <property type="term" value="F:ubiquitin protein ligase binding"/>
    <property type="evidence" value="ECO:0007669"/>
    <property type="project" value="TreeGrafter"/>
</dbReference>
<dbReference type="GO" id="GO:0005886">
    <property type="term" value="C:plasma membrane"/>
    <property type="evidence" value="ECO:0007669"/>
    <property type="project" value="TreeGrafter"/>
</dbReference>
<dbReference type="AlphaFoldDB" id="A0A0U1M939"/>
<feature type="compositionally biased region" description="Polar residues" evidence="1">
    <location>
        <begin position="538"/>
        <end position="556"/>
    </location>
</feature>
<feature type="compositionally biased region" description="Pro residues" evidence="1">
    <location>
        <begin position="420"/>
        <end position="429"/>
    </location>
</feature>
<evidence type="ECO:0000259" key="2">
    <source>
        <dbReference type="Pfam" id="PF00339"/>
    </source>
</evidence>
<feature type="domain" description="Arrestin-like N-terminal" evidence="2">
    <location>
        <begin position="5"/>
        <end position="113"/>
    </location>
</feature>
<dbReference type="Proteomes" id="UP000054383">
    <property type="component" value="Unassembled WGS sequence"/>
</dbReference>
<dbReference type="GO" id="GO:0070086">
    <property type="term" value="P:ubiquitin-dependent endocytosis"/>
    <property type="evidence" value="ECO:0007669"/>
    <property type="project" value="TreeGrafter"/>
</dbReference>
<organism evidence="3 4">
    <name type="scientific">Talaromyces islandicus</name>
    <name type="common">Penicillium islandicum</name>
    <dbReference type="NCBI Taxonomy" id="28573"/>
    <lineage>
        <taxon>Eukaryota</taxon>
        <taxon>Fungi</taxon>
        <taxon>Dikarya</taxon>
        <taxon>Ascomycota</taxon>
        <taxon>Pezizomycotina</taxon>
        <taxon>Eurotiomycetes</taxon>
        <taxon>Eurotiomycetidae</taxon>
        <taxon>Eurotiales</taxon>
        <taxon>Trichocomaceae</taxon>
        <taxon>Talaromyces</taxon>
        <taxon>Talaromyces sect. Islandici</taxon>
    </lineage>
</organism>
<evidence type="ECO:0000313" key="4">
    <source>
        <dbReference type="Proteomes" id="UP000054383"/>
    </source>
</evidence>
<dbReference type="InterPro" id="IPR050357">
    <property type="entry name" value="Arrestin_domain-protein"/>
</dbReference>
<dbReference type="GO" id="GO:0005829">
    <property type="term" value="C:cytosol"/>
    <property type="evidence" value="ECO:0007669"/>
    <property type="project" value="TreeGrafter"/>
</dbReference>
<dbReference type="EMBL" id="CVMT01000010">
    <property type="protein sequence ID" value="CRG91551.1"/>
    <property type="molecule type" value="Genomic_DNA"/>
</dbReference>
<sequence length="594" mass="65778">MATATIQLDKPHSHFTNLDHITGRIVLKLGSDTSISAIHVKLEGESRTRLSRPRDDRDKRRNELEVHKILYRVNSVFPSPDVAQHSSPNAAFTFAPGVYQYPFQFKFPFNNACNEHNSMMTNLSMIGLRVEVARDSTIHVKKTLPPSLNNFPGEAEIRYYVKATVVRPQFFKENIRTIAGFNFLPIEPPRTGNPNEETYARRQQEFAKQHMPMSHKASGLFRKRSMPVMSPQVSGEAPPRVSVDARLPNPPILTCNQPIPLRLLVTKQSPNPATVYLQLIQIELISYTAIRAHDLARTEALSTLILSRSNMNMAIGRGTDPVGKEWKIDPSMWNQLPIPPVVAPTFETCNIRRNYELEVRVGLTYGSIGNMMSQVLVLPLRLAVKVYSGIRPPPALLEAMAADKKARASRPQRPSVPTEETPPPQPPRPTNSQGPTPQMDGDFGDDAPPSYEDAMAEHIDPIDGPRGDYQTPTPSQGRNISSKAVDMKSPIDPQSSQGGVYATSSLSRSSSESLDMLPQTPRSRRGSFAESLLEDTGKTTTAVSSTQQNTIPEESQQPPPGSRIQPGPSQQRPRNFSTGVPNRRPVPGSSQQTN</sequence>
<gene>
    <name evidence="3" type="ORF">PISL3812_08601</name>
</gene>
<feature type="compositionally biased region" description="Low complexity" evidence="1">
    <location>
        <begin position="504"/>
        <end position="514"/>
    </location>
</feature>
<dbReference type="OMA" id="NQPEFYT"/>
<feature type="compositionally biased region" description="Basic and acidic residues" evidence="1">
    <location>
        <begin position="455"/>
        <end position="466"/>
    </location>
</feature>